<dbReference type="AlphaFoldDB" id="A0A327Z385"/>
<evidence type="ECO:0000313" key="12">
    <source>
        <dbReference type="EMBL" id="RAK29421.1"/>
    </source>
</evidence>
<dbReference type="PANTHER" id="PTHR24421">
    <property type="entry name" value="NITRATE/NITRITE SENSOR PROTEIN NARX-RELATED"/>
    <property type="match status" value="1"/>
</dbReference>
<proteinExistence type="predicted"/>
<dbReference type="CDD" id="cd16917">
    <property type="entry name" value="HATPase_UhpB-NarQ-NarX-like"/>
    <property type="match status" value="1"/>
</dbReference>
<feature type="transmembrane region" description="Helical" evidence="9">
    <location>
        <begin position="45"/>
        <end position="64"/>
    </location>
</feature>
<evidence type="ECO:0000256" key="2">
    <source>
        <dbReference type="ARBA" id="ARBA00012438"/>
    </source>
</evidence>
<dbReference type="EC" id="2.7.13.3" evidence="2"/>
<evidence type="ECO:0000256" key="9">
    <source>
        <dbReference type="SAM" id="Phobius"/>
    </source>
</evidence>
<comment type="caution">
    <text evidence="12">The sequence shown here is derived from an EMBL/GenBank/DDBJ whole genome shotgun (WGS) entry which is preliminary data.</text>
</comment>
<dbReference type="Proteomes" id="UP000249341">
    <property type="component" value="Unassembled WGS sequence"/>
</dbReference>
<keyword evidence="8" id="KW-0902">Two-component regulatory system</keyword>
<evidence type="ECO:0000256" key="5">
    <source>
        <dbReference type="ARBA" id="ARBA00022741"/>
    </source>
</evidence>
<keyword evidence="6 12" id="KW-0418">Kinase</keyword>
<dbReference type="Pfam" id="PF02518">
    <property type="entry name" value="HATPase_c"/>
    <property type="match status" value="1"/>
</dbReference>
<keyword evidence="9" id="KW-1133">Transmembrane helix</keyword>
<feature type="transmembrane region" description="Helical" evidence="9">
    <location>
        <begin position="152"/>
        <end position="169"/>
    </location>
</feature>
<comment type="catalytic activity">
    <reaction evidence="1">
        <text>ATP + protein L-histidine = ADP + protein N-phospho-L-histidine.</text>
        <dbReference type="EC" id="2.7.13.3"/>
    </reaction>
</comment>
<evidence type="ECO:0000256" key="8">
    <source>
        <dbReference type="ARBA" id="ARBA00023012"/>
    </source>
</evidence>
<dbReference type="SUPFAM" id="SSF55874">
    <property type="entry name" value="ATPase domain of HSP90 chaperone/DNA topoisomerase II/histidine kinase"/>
    <property type="match status" value="1"/>
</dbReference>
<dbReference type="GO" id="GO:0016020">
    <property type="term" value="C:membrane"/>
    <property type="evidence" value="ECO:0007669"/>
    <property type="project" value="InterPro"/>
</dbReference>
<keyword evidence="5" id="KW-0547">Nucleotide-binding</keyword>
<dbReference type="InterPro" id="IPR003594">
    <property type="entry name" value="HATPase_dom"/>
</dbReference>
<gene>
    <name evidence="12" type="ORF">B0I29_118213</name>
</gene>
<dbReference type="GO" id="GO:0000155">
    <property type="term" value="F:phosphorelay sensor kinase activity"/>
    <property type="evidence" value="ECO:0007669"/>
    <property type="project" value="InterPro"/>
</dbReference>
<evidence type="ECO:0000256" key="4">
    <source>
        <dbReference type="ARBA" id="ARBA00022679"/>
    </source>
</evidence>
<feature type="transmembrane region" description="Helical" evidence="9">
    <location>
        <begin position="175"/>
        <end position="198"/>
    </location>
</feature>
<dbReference type="Pfam" id="PF07730">
    <property type="entry name" value="HisKA_3"/>
    <property type="match status" value="1"/>
</dbReference>
<feature type="domain" description="Histidine kinase/HSP90-like ATPase" evidence="10">
    <location>
        <begin position="331"/>
        <end position="421"/>
    </location>
</feature>
<keyword evidence="7" id="KW-0067">ATP-binding</keyword>
<dbReference type="EMBL" id="QLMJ01000018">
    <property type="protein sequence ID" value="RAK29421.1"/>
    <property type="molecule type" value="Genomic_DNA"/>
</dbReference>
<dbReference type="InterPro" id="IPR050482">
    <property type="entry name" value="Sensor_HK_TwoCompSys"/>
</dbReference>
<feature type="transmembrane region" description="Helical" evidence="9">
    <location>
        <begin position="127"/>
        <end position="145"/>
    </location>
</feature>
<feature type="transmembrane region" description="Helical" evidence="9">
    <location>
        <begin position="76"/>
        <end position="93"/>
    </location>
</feature>
<dbReference type="GO" id="GO:0005524">
    <property type="term" value="F:ATP binding"/>
    <property type="evidence" value="ECO:0007669"/>
    <property type="project" value="UniProtKB-KW"/>
</dbReference>
<reference evidence="12 13" key="1">
    <citation type="submission" date="2018-06" db="EMBL/GenBank/DDBJ databases">
        <title>Genomic Encyclopedia of Type Strains, Phase III (KMG-III): the genomes of soil and plant-associated and newly described type strains.</title>
        <authorList>
            <person name="Whitman W."/>
        </authorList>
    </citation>
    <scope>NUCLEOTIDE SEQUENCE [LARGE SCALE GENOMIC DNA]</scope>
    <source>
        <strain evidence="12 13">CGMCC 4.7090</strain>
    </source>
</reference>
<evidence type="ECO:0000256" key="1">
    <source>
        <dbReference type="ARBA" id="ARBA00000085"/>
    </source>
</evidence>
<evidence type="ECO:0000259" key="10">
    <source>
        <dbReference type="Pfam" id="PF02518"/>
    </source>
</evidence>
<evidence type="ECO:0000256" key="7">
    <source>
        <dbReference type="ARBA" id="ARBA00022840"/>
    </source>
</evidence>
<organism evidence="12 13">
    <name type="scientific">Actinoplanes lutulentus</name>
    <dbReference type="NCBI Taxonomy" id="1287878"/>
    <lineage>
        <taxon>Bacteria</taxon>
        <taxon>Bacillati</taxon>
        <taxon>Actinomycetota</taxon>
        <taxon>Actinomycetes</taxon>
        <taxon>Micromonosporales</taxon>
        <taxon>Micromonosporaceae</taxon>
        <taxon>Actinoplanes</taxon>
    </lineage>
</organism>
<keyword evidence="3" id="KW-0597">Phosphoprotein</keyword>
<dbReference type="InterPro" id="IPR036890">
    <property type="entry name" value="HATPase_C_sf"/>
</dbReference>
<dbReference type="Gene3D" id="3.30.565.10">
    <property type="entry name" value="Histidine kinase-like ATPase, C-terminal domain"/>
    <property type="match status" value="1"/>
</dbReference>
<accession>A0A327Z385</accession>
<keyword evidence="9" id="KW-0812">Transmembrane</keyword>
<dbReference type="GO" id="GO:0046983">
    <property type="term" value="F:protein dimerization activity"/>
    <property type="evidence" value="ECO:0007669"/>
    <property type="project" value="InterPro"/>
</dbReference>
<dbReference type="PANTHER" id="PTHR24421:SF10">
    <property type="entry name" value="NITRATE_NITRITE SENSOR PROTEIN NARQ"/>
    <property type="match status" value="1"/>
</dbReference>
<evidence type="ECO:0000259" key="11">
    <source>
        <dbReference type="Pfam" id="PF07730"/>
    </source>
</evidence>
<dbReference type="Gene3D" id="1.20.5.1930">
    <property type="match status" value="1"/>
</dbReference>
<evidence type="ECO:0000313" key="13">
    <source>
        <dbReference type="Proteomes" id="UP000249341"/>
    </source>
</evidence>
<keyword evidence="9" id="KW-0472">Membrane</keyword>
<protein>
    <recommendedName>
        <fullName evidence="2">histidine kinase</fullName>
        <ecNumber evidence="2">2.7.13.3</ecNumber>
    </recommendedName>
</protein>
<evidence type="ECO:0000256" key="6">
    <source>
        <dbReference type="ARBA" id="ARBA00022777"/>
    </source>
</evidence>
<feature type="transmembrane region" description="Helical" evidence="9">
    <location>
        <begin position="100"/>
        <end position="121"/>
    </location>
</feature>
<keyword evidence="13" id="KW-1185">Reference proteome</keyword>
<dbReference type="InterPro" id="IPR011712">
    <property type="entry name" value="Sig_transdc_His_kin_sub3_dim/P"/>
</dbReference>
<sequence>MRILIDTFGCRIGPWTGFGTGAGLPFGRWGRAVHRLRWVTMLNVFLLRAGQVAALGVLALLGVIDLSSGRFEGQYVPAQVAIAMAAAAVWLPRHRHGSRAVAVAAIGVSAISLLITLLVYADSTPPGLWGLAESAAFLGVAAVVARHAPPAWAIAACVAVGLAVGLMPMRAGQSSIYVTFGLIQVLGIAGAVGAGVTLRSMEGNRRRVLDSVRAEQRAEFARDLHDFIAHHVTGIVVQAQGARFIAEQDPKRVLIALEQIEQAGAETMASMRRMVGVLRDPESRPDAPLAPVAGVGDLAALVEQFTAAGGAPARLDTGGDDGAGLPVEVSTSAYRVVMEALTNARQHAPHAGAIDVWLRRTEHQLLVRVANDGPAPRPAGPRDRPGYGLAGLTERVRTVGGQITAGPGVDGGWVVDVALPLNWRE</sequence>
<evidence type="ECO:0000256" key="3">
    <source>
        <dbReference type="ARBA" id="ARBA00022553"/>
    </source>
</evidence>
<keyword evidence="4" id="KW-0808">Transferase</keyword>
<feature type="domain" description="Signal transduction histidine kinase subgroup 3 dimerisation and phosphoacceptor" evidence="11">
    <location>
        <begin position="217"/>
        <end position="281"/>
    </location>
</feature>
<name>A0A327Z385_9ACTN</name>